<gene>
    <name evidence="2" type="ORF">PCOR1329_LOCUS16503</name>
</gene>
<sequence length="105" mass="11386">MAQLLDSSGASAAVGRSLGRWLCGGDFVTTEPEAPEETPEPAWRGPLGFPRDWPAVYTSSRCSEIHSARPTRTPAAREQRGGTGRTAPSAPPRRRRAEPRQSTWA</sequence>
<protein>
    <submittedName>
        <fullName evidence="2">Uncharacterized protein</fullName>
    </submittedName>
</protein>
<dbReference type="Proteomes" id="UP001189429">
    <property type="component" value="Unassembled WGS sequence"/>
</dbReference>
<comment type="caution">
    <text evidence="2">The sequence shown here is derived from an EMBL/GenBank/DDBJ whole genome shotgun (WGS) entry which is preliminary data.</text>
</comment>
<keyword evidence="3" id="KW-1185">Reference proteome</keyword>
<evidence type="ECO:0000313" key="3">
    <source>
        <dbReference type="Proteomes" id="UP001189429"/>
    </source>
</evidence>
<evidence type="ECO:0000256" key="1">
    <source>
        <dbReference type="SAM" id="MobiDB-lite"/>
    </source>
</evidence>
<evidence type="ECO:0000313" key="2">
    <source>
        <dbReference type="EMBL" id="CAK0812146.1"/>
    </source>
</evidence>
<reference evidence="2" key="1">
    <citation type="submission" date="2023-10" db="EMBL/GenBank/DDBJ databases">
        <authorList>
            <person name="Chen Y."/>
            <person name="Shah S."/>
            <person name="Dougan E. K."/>
            <person name="Thang M."/>
            <person name="Chan C."/>
        </authorList>
    </citation>
    <scope>NUCLEOTIDE SEQUENCE [LARGE SCALE GENOMIC DNA]</scope>
</reference>
<accession>A0ABN9R507</accession>
<proteinExistence type="predicted"/>
<dbReference type="EMBL" id="CAUYUJ010005069">
    <property type="protein sequence ID" value="CAK0812146.1"/>
    <property type="molecule type" value="Genomic_DNA"/>
</dbReference>
<name>A0ABN9R507_9DINO</name>
<organism evidence="2 3">
    <name type="scientific">Prorocentrum cordatum</name>
    <dbReference type="NCBI Taxonomy" id="2364126"/>
    <lineage>
        <taxon>Eukaryota</taxon>
        <taxon>Sar</taxon>
        <taxon>Alveolata</taxon>
        <taxon>Dinophyceae</taxon>
        <taxon>Prorocentrales</taxon>
        <taxon>Prorocentraceae</taxon>
        <taxon>Prorocentrum</taxon>
    </lineage>
</organism>
<feature type="region of interest" description="Disordered" evidence="1">
    <location>
        <begin position="28"/>
        <end position="47"/>
    </location>
</feature>
<feature type="region of interest" description="Disordered" evidence="1">
    <location>
        <begin position="60"/>
        <end position="105"/>
    </location>
</feature>